<evidence type="ECO:0000256" key="2">
    <source>
        <dbReference type="ARBA" id="ARBA00023015"/>
    </source>
</evidence>
<dbReference type="GO" id="GO:0006352">
    <property type="term" value="P:DNA-templated transcription initiation"/>
    <property type="evidence" value="ECO:0007669"/>
    <property type="project" value="InterPro"/>
</dbReference>
<comment type="similarity">
    <text evidence="1">Belongs to the sigma-70 factor family. ECF subfamily.</text>
</comment>
<dbReference type="InterPro" id="IPR013325">
    <property type="entry name" value="RNA_pol_sigma_r2"/>
</dbReference>
<name>S9PMF5_CYSF2</name>
<dbReference type="GO" id="GO:0016987">
    <property type="term" value="F:sigma factor activity"/>
    <property type="evidence" value="ECO:0007669"/>
    <property type="project" value="UniProtKB-KW"/>
</dbReference>
<keyword evidence="2" id="KW-0805">Transcription regulation</keyword>
<evidence type="ECO:0000313" key="8">
    <source>
        <dbReference type="Proteomes" id="UP000011682"/>
    </source>
</evidence>
<dbReference type="AlphaFoldDB" id="S9PMF5"/>
<dbReference type="SUPFAM" id="SSF88659">
    <property type="entry name" value="Sigma3 and sigma4 domains of RNA polymerase sigma factors"/>
    <property type="match status" value="1"/>
</dbReference>
<dbReference type="GO" id="GO:0003677">
    <property type="term" value="F:DNA binding"/>
    <property type="evidence" value="ECO:0007669"/>
    <property type="project" value="InterPro"/>
</dbReference>
<dbReference type="InterPro" id="IPR039425">
    <property type="entry name" value="RNA_pol_sigma-70-like"/>
</dbReference>
<protein>
    <submittedName>
        <fullName evidence="7">RNA polymerase sigma-E factor</fullName>
    </submittedName>
</protein>
<dbReference type="EMBL" id="ANAH02000004">
    <property type="protein sequence ID" value="EPX64206.1"/>
    <property type="molecule type" value="Genomic_DNA"/>
</dbReference>
<dbReference type="eggNOG" id="COG1595">
    <property type="taxonomic scope" value="Bacteria"/>
</dbReference>
<dbReference type="InterPro" id="IPR013249">
    <property type="entry name" value="RNA_pol_sigma70_r4_t2"/>
</dbReference>
<evidence type="ECO:0000256" key="1">
    <source>
        <dbReference type="ARBA" id="ARBA00010641"/>
    </source>
</evidence>
<evidence type="ECO:0000256" key="3">
    <source>
        <dbReference type="ARBA" id="ARBA00023082"/>
    </source>
</evidence>
<dbReference type="InterPro" id="IPR036388">
    <property type="entry name" value="WH-like_DNA-bd_sf"/>
</dbReference>
<feature type="compositionally biased region" description="Low complexity" evidence="5">
    <location>
        <begin position="191"/>
        <end position="206"/>
    </location>
</feature>
<gene>
    <name evidence="7" type="ORF">D187_005340</name>
</gene>
<evidence type="ECO:0000256" key="4">
    <source>
        <dbReference type="ARBA" id="ARBA00023163"/>
    </source>
</evidence>
<keyword evidence="3" id="KW-0731">Sigma factor</keyword>
<dbReference type="PANTHER" id="PTHR43133:SF51">
    <property type="entry name" value="RNA POLYMERASE SIGMA FACTOR"/>
    <property type="match status" value="1"/>
</dbReference>
<dbReference type="Pfam" id="PF08281">
    <property type="entry name" value="Sigma70_r4_2"/>
    <property type="match status" value="1"/>
</dbReference>
<dbReference type="InterPro" id="IPR014284">
    <property type="entry name" value="RNA_pol_sigma-70_dom"/>
</dbReference>
<evidence type="ECO:0000256" key="5">
    <source>
        <dbReference type="SAM" id="MobiDB-lite"/>
    </source>
</evidence>
<reference evidence="7" key="1">
    <citation type="submission" date="2013-05" db="EMBL/GenBank/DDBJ databases">
        <title>Genome assembly of Cystobacter fuscus DSM 2262.</title>
        <authorList>
            <person name="Sharma G."/>
            <person name="Khatri I."/>
            <person name="Kaur C."/>
            <person name="Mayilraj S."/>
            <person name="Subramanian S."/>
        </authorList>
    </citation>
    <scope>NUCLEOTIDE SEQUENCE [LARGE SCALE GENOMIC DNA]</scope>
    <source>
        <strain evidence="7">DSM 2262</strain>
    </source>
</reference>
<accession>S9PMF5</accession>
<organism evidence="7 8">
    <name type="scientific">Cystobacter fuscus (strain ATCC 25194 / DSM 2262 / NBRC 100088 / M29)</name>
    <dbReference type="NCBI Taxonomy" id="1242864"/>
    <lineage>
        <taxon>Bacteria</taxon>
        <taxon>Pseudomonadati</taxon>
        <taxon>Myxococcota</taxon>
        <taxon>Myxococcia</taxon>
        <taxon>Myxococcales</taxon>
        <taxon>Cystobacterineae</taxon>
        <taxon>Archangiaceae</taxon>
        <taxon>Cystobacter</taxon>
    </lineage>
</organism>
<dbReference type="InterPro" id="IPR013324">
    <property type="entry name" value="RNA_pol_sigma_r3/r4-like"/>
</dbReference>
<dbReference type="SUPFAM" id="SSF88946">
    <property type="entry name" value="Sigma2 domain of RNA polymerase sigma factors"/>
    <property type="match status" value="1"/>
</dbReference>
<evidence type="ECO:0000259" key="6">
    <source>
        <dbReference type="Pfam" id="PF08281"/>
    </source>
</evidence>
<feature type="domain" description="RNA polymerase sigma factor 70 region 4 type 2" evidence="6">
    <location>
        <begin position="135"/>
        <end position="186"/>
    </location>
</feature>
<feature type="region of interest" description="Disordered" evidence="5">
    <location>
        <begin position="188"/>
        <end position="207"/>
    </location>
</feature>
<dbReference type="NCBIfam" id="TIGR02937">
    <property type="entry name" value="sigma70-ECF"/>
    <property type="match status" value="1"/>
</dbReference>
<keyword evidence="4" id="KW-0804">Transcription</keyword>
<sequence>MSVMSVEELLRRARAGEKDALEALFDRCRKKLDEWASSVRSRIQPSGARPSDMVQDTVLRAFDAFFDFKGTTEAELLAWLQSTFRNQQVQQVRHVRRMKRDVLKSVPLEDSEALLPPMLLRSPSQASSFREEWRLLLTYLYELPDDQREAISLCYLKELPVAEVARHLQKSEQSVAGLLKRGVKTLRSRMTEGSGSPTSGSSNETPLSRDSAVALLDYLRRRDSGEKVDLIAFISLYPDFVDELRDMLQWIERLQSLRPTSPTP</sequence>
<dbReference type="PANTHER" id="PTHR43133">
    <property type="entry name" value="RNA POLYMERASE ECF-TYPE SIGMA FACTO"/>
    <property type="match status" value="1"/>
</dbReference>
<keyword evidence="8" id="KW-1185">Reference proteome</keyword>
<dbReference type="Proteomes" id="UP000011682">
    <property type="component" value="Unassembled WGS sequence"/>
</dbReference>
<comment type="caution">
    <text evidence="7">The sequence shown here is derived from an EMBL/GenBank/DDBJ whole genome shotgun (WGS) entry which is preliminary data.</text>
</comment>
<dbReference type="Gene3D" id="1.10.10.10">
    <property type="entry name" value="Winged helix-like DNA-binding domain superfamily/Winged helix DNA-binding domain"/>
    <property type="match status" value="1"/>
</dbReference>
<dbReference type="Gene3D" id="1.10.1740.10">
    <property type="match status" value="1"/>
</dbReference>
<evidence type="ECO:0000313" key="7">
    <source>
        <dbReference type="EMBL" id="EPX64206.1"/>
    </source>
</evidence>
<proteinExistence type="inferred from homology"/>